<evidence type="ECO:0000313" key="8">
    <source>
        <dbReference type="EMBL" id="KAL3759076.1"/>
    </source>
</evidence>
<evidence type="ECO:0000256" key="1">
    <source>
        <dbReference type="ARBA" id="ARBA00022741"/>
    </source>
</evidence>
<feature type="compositionally biased region" description="Polar residues" evidence="6">
    <location>
        <begin position="748"/>
        <end position="760"/>
    </location>
</feature>
<reference evidence="8 9" key="1">
    <citation type="submission" date="2024-10" db="EMBL/GenBank/DDBJ databases">
        <title>Updated reference genomes for cyclostephanoid diatoms.</title>
        <authorList>
            <person name="Roberts W.R."/>
            <person name="Alverson A.J."/>
        </authorList>
    </citation>
    <scope>NUCLEOTIDE SEQUENCE [LARGE SCALE GENOMIC DNA]</scope>
    <source>
        <strain evidence="8 9">AJA232-27</strain>
    </source>
</reference>
<dbReference type="InterPro" id="IPR000212">
    <property type="entry name" value="DNA_helicase_UvrD/REP"/>
</dbReference>
<gene>
    <name evidence="8" type="ORF">ACHAWU_008685</name>
</gene>
<evidence type="ECO:0000259" key="7">
    <source>
        <dbReference type="PROSITE" id="PS51198"/>
    </source>
</evidence>
<dbReference type="PROSITE" id="PS51198">
    <property type="entry name" value="UVRD_HELICASE_ATP_BIND"/>
    <property type="match status" value="1"/>
</dbReference>
<dbReference type="GO" id="GO:0016787">
    <property type="term" value="F:hydrolase activity"/>
    <property type="evidence" value="ECO:0007669"/>
    <property type="project" value="UniProtKB-UniRule"/>
</dbReference>
<dbReference type="AlphaFoldDB" id="A0ABD3M4Y9"/>
<keyword evidence="1 5" id="KW-0547">Nucleotide-binding</keyword>
<dbReference type="Proteomes" id="UP001530293">
    <property type="component" value="Unassembled WGS sequence"/>
</dbReference>
<dbReference type="InterPro" id="IPR027417">
    <property type="entry name" value="P-loop_NTPase"/>
</dbReference>
<protein>
    <recommendedName>
        <fullName evidence="7">UvrD-like helicase ATP-binding domain-containing protein</fullName>
    </recommendedName>
</protein>
<accession>A0ABD3M4Y9</accession>
<proteinExistence type="predicted"/>
<dbReference type="PANTHER" id="PTHR11070">
    <property type="entry name" value="UVRD / RECB / PCRA DNA HELICASE FAMILY MEMBER"/>
    <property type="match status" value="1"/>
</dbReference>
<feature type="domain" description="UvrD-like helicase ATP-binding" evidence="7">
    <location>
        <begin position="116"/>
        <end position="548"/>
    </location>
</feature>
<dbReference type="GO" id="GO:0005524">
    <property type="term" value="F:ATP binding"/>
    <property type="evidence" value="ECO:0007669"/>
    <property type="project" value="UniProtKB-UniRule"/>
</dbReference>
<feature type="region of interest" description="Disordered" evidence="6">
    <location>
        <begin position="75"/>
        <end position="108"/>
    </location>
</feature>
<dbReference type="GO" id="GO:0004386">
    <property type="term" value="F:helicase activity"/>
    <property type="evidence" value="ECO:0007669"/>
    <property type="project" value="UniProtKB-UniRule"/>
</dbReference>
<keyword evidence="9" id="KW-1185">Reference proteome</keyword>
<sequence>MRTEGAFTIIIGYNQPTTIKHFFQMKFIQLEKWEKSDMFNDKDGDDIDDLSTTNNDARERQNRRLQSLIHFNQATAQQNKLSSSSSSSNLNGAERRSTSHEDGGKLGTENDLLNLPHIDLSQLQAIRSNAPAILLPSGPGTGKTHVLSLRIAYLLRKNIIMKRRNLFRDSEFGGKEFHLDSGEEDCATPDSIVILSFTNRDAERLKERALDCLFPSHSSDSHQMGRNETSRQLWAGTMHAFSLAILNKYGPSSSPLRVLPAREMRNRVSASLRSLMFAHEGGQITPMNSEIRALQARHLQARRCWAFTLHSLSEHQAGIPLTSPEPLSVAAVHEAGNSVDEDMDDHGYQQRELYVTKACMELAMRLGIPKSSAMLALDVFPAFQARHAEAGTADPSDLAGMAYRLLIAQPESLRLLRSKLKHVIVDEYQDMSVSQHSLLRLVVRGVVSEDEAFLDTSDMHKKRKIELRRRRRLPILLEPNEQKRRFKASSHYKNTLQSYSVPSIFCAEDASQSIYGWRGGAPELTIEGFRRDYPQGVVAQLAVCYRLPNDIAEAYPAQIIPAAAAKVASTLRNSPNPIVLGDSGQQSTEEHVRLGNQLLLSKGMRKIDSTVILHGLWDAREEAKYIASTIRRRSKERKSALISALNNLDGAVPFPPADELMNLTDVAVMETKNWLTQKRTRMDKSLPMKPVLLLTMHRSKKASNSMMSTWQDGLTTTTTTTTTTSSSSCLMINDPVLHTRQQEEPSKVNKNSGANAYFSS</sequence>
<evidence type="ECO:0000313" key="9">
    <source>
        <dbReference type="Proteomes" id="UP001530293"/>
    </source>
</evidence>
<evidence type="ECO:0000256" key="2">
    <source>
        <dbReference type="ARBA" id="ARBA00022801"/>
    </source>
</evidence>
<dbReference type="Gene3D" id="3.40.50.300">
    <property type="entry name" value="P-loop containing nucleotide triphosphate hydrolases"/>
    <property type="match status" value="2"/>
</dbReference>
<evidence type="ECO:0000256" key="4">
    <source>
        <dbReference type="ARBA" id="ARBA00022840"/>
    </source>
</evidence>
<dbReference type="EMBL" id="JALLBG020000214">
    <property type="protein sequence ID" value="KAL3759076.1"/>
    <property type="molecule type" value="Genomic_DNA"/>
</dbReference>
<evidence type="ECO:0000256" key="6">
    <source>
        <dbReference type="SAM" id="MobiDB-lite"/>
    </source>
</evidence>
<feature type="region of interest" description="Disordered" evidence="6">
    <location>
        <begin position="739"/>
        <end position="760"/>
    </location>
</feature>
<dbReference type="SUPFAM" id="SSF52540">
    <property type="entry name" value="P-loop containing nucleoside triphosphate hydrolases"/>
    <property type="match status" value="1"/>
</dbReference>
<dbReference type="Pfam" id="PF00580">
    <property type="entry name" value="UvrD-helicase"/>
    <property type="match status" value="1"/>
</dbReference>
<feature type="binding site" evidence="5">
    <location>
        <begin position="137"/>
        <end position="144"/>
    </location>
    <ligand>
        <name>ATP</name>
        <dbReference type="ChEBI" id="CHEBI:30616"/>
    </ligand>
</feature>
<keyword evidence="4 5" id="KW-0067">ATP-binding</keyword>
<dbReference type="PANTHER" id="PTHR11070:SF2">
    <property type="entry name" value="ATP-DEPENDENT DNA HELICASE SRS2"/>
    <property type="match status" value="1"/>
</dbReference>
<feature type="compositionally biased region" description="Basic and acidic residues" evidence="6">
    <location>
        <begin position="93"/>
        <end position="104"/>
    </location>
</feature>
<keyword evidence="3 5" id="KW-0347">Helicase</keyword>
<evidence type="ECO:0000256" key="3">
    <source>
        <dbReference type="ARBA" id="ARBA00022806"/>
    </source>
</evidence>
<evidence type="ECO:0000256" key="5">
    <source>
        <dbReference type="PROSITE-ProRule" id="PRU00560"/>
    </source>
</evidence>
<dbReference type="InterPro" id="IPR014016">
    <property type="entry name" value="UvrD-like_ATP-bd"/>
</dbReference>
<comment type="caution">
    <text evidence="8">The sequence shown here is derived from an EMBL/GenBank/DDBJ whole genome shotgun (WGS) entry which is preliminary data.</text>
</comment>
<name>A0ABD3M4Y9_9STRA</name>
<keyword evidence="2 5" id="KW-0378">Hydrolase</keyword>
<organism evidence="8 9">
    <name type="scientific">Discostella pseudostelligera</name>
    <dbReference type="NCBI Taxonomy" id="259834"/>
    <lineage>
        <taxon>Eukaryota</taxon>
        <taxon>Sar</taxon>
        <taxon>Stramenopiles</taxon>
        <taxon>Ochrophyta</taxon>
        <taxon>Bacillariophyta</taxon>
        <taxon>Coscinodiscophyceae</taxon>
        <taxon>Thalassiosirophycidae</taxon>
        <taxon>Stephanodiscales</taxon>
        <taxon>Stephanodiscaceae</taxon>
        <taxon>Discostella</taxon>
    </lineage>
</organism>